<dbReference type="AlphaFoldDB" id="A0A1L8R5U3"/>
<comment type="caution">
    <text evidence="2">The sequence shown here is derived from an EMBL/GenBank/DDBJ whole genome shotgun (WGS) entry which is preliminary data.</text>
</comment>
<dbReference type="EMBL" id="JXKG01000010">
    <property type="protein sequence ID" value="OJG15117.1"/>
    <property type="molecule type" value="Genomic_DNA"/>
</dbReference>
<proteinExistence type="predicted"/>
<keyword evidence="1" id="KW-0472">Membrane</keyword>
<gene>
    <name evidence="2" type="ORF">RU96_GL000335</name>
</gene>
<keyword evidence="1" id="KW-0812">Transmembrane</keyword>
<reference evidence="2 3" key="1">
    <citation type="submission" date="2014-12" db="EMBL/GenBank/DDBJ databases">
        <title>Draft genome sequences of 29 type strains of Enterococci.</title>
        <authorList>
            <person name="Zhong Z."/>
            <person name="Sun Z."/>
            <person name="Liu W."/>
            <person name="Zhang W."/>
            <person name="Zhang H."/>
        </authorList>
    </citation>
    <scope>NUCLEOTIDE SEQUENCE [LARGE SCALE GENOMIC DNA]</scope>
    <source>
        <strain evidence="2 3">DSM 21207</strain>
    </source>
</reference>
<protein>
    <submittedName>
        <fullName evidence="2">Uncharacterized protein</fullName>
    </submittedName>
</protein>
<name>A0A1L8R5U3_9ENTE</name>
<organism evidence="2 3">
    <name type="scientific">Enterococcus canintestini</name>
    <dbReference type="NCBI Taxonomy" id="317010"/>
    <lineage>
        <taxon>Bacteria</taxon>
        <taxon>Bacillati</taxon>
        <taxon>Bacillota</taxon>
        <taxon>Bacilli</taxon>
        <taxon>Lactobacillales</taxon>
        <taxon>Enterococcaceae</taxon>
        <taxon>Enterococcus</taxon>
    </lineage>
</organism>
<evidence type="ECO:0000256" key="1">
    <source>
        <dbReference type="SAM" id="Phobius"/>
    </source>
</evidence>
<evidence type="ECO:0000313" key="2">
    <source>
        <dbReference type="EMBL" id="OJG15117.1"/>
    </source>
</evidence>
<evidence type="ECO:0000313" key="3">
    <source>
        <dbReference type="Proteomes" id="UP000182835"/>
    </source>
</evidence>
<keyword evidence="1" id="KW-1133">Transmembrane helix</keyword>
<dbReference type="Proteomes" id="UP000182835">
    <property type="component" value="Unassembled WGS sequence"/>
</dbReference>
<sequence>MIHTVVIKYPQIIPLTFFVTIIVFLKKEFRFTYYKLVYFICLFSRLIKTL</sequence>
<feature type="transmembrane region" description="Helical" evidence="1">
    <location>
        <begin position="6"/>
        <end position="25"/>
    </location>
</feature>
<accession>A0A1L8R5U3</accession>